<keyword evidence="1" id="KW-1133">Transmembrane helix</keyword>
<dbReference type="InterPro" id="IPR017581">
    <property type="entry name" value="AtpR-like"/>
</dbReference>
<evidence type="ECO:0000256" key="1">
    <source>
        <dbReference type="SAM" id="Phobius"/>
    </source>
</evidence>
<organism evidence="2 3">
    <name type="scientific">Salipiger mucosus DSM 16094</name>
    <dbReference type="NCBI Taxonomy" id="1123237"/>
    <lineage>
        <taxon>Bacteria</taxon>
        <taxon>Pseudomonadati</taxon>
        <taxon>Pseudomonadota</taxon>
        <taxon>Alphaproteobacteria</taxon>
        <taxon>Rhodobacterales</taxon>
        <taxon>Roseobacteraceae</taxon>
        <taxon>Salipiger</taxon>
    </lineage>
</organism>
<keyword evidence="1" id="KW-0812">Transmembrane</keyword>
<keyword evidence="1" id="KW-0472">Membrane</keyword>
<dbReference type="RefSeq" id="WP_020041141.1">
    <property type="nucleotide sequence ID" value="NZ_KE557273.1"/>
</dbReference>
<accession>S9QZC2</accession>
<name>S9QZC2_9RHOB</name>
<sequence>MTLPPLLELAAWLAAGIVLGGVYLRLVARSVAAITAPGPSARAVLWLVLRMVLAVLLLWAAATQGAGPLLAVLLGFLLARSLAIRRTGAPTDGH</sequence>
<evidence type="ECO:0000313" key="3">
    <source>
        <dbReference type="Proteomes" id="UP000015347"/>
    </source>
</evidence>
<dbReference type="Proteomes" id="UP000015347">
    <property type="component" value="Unassembled WGS sequence"/>
</dbReference>
<dbReference type="STRING" id="1123237.Salmuc_00554"/>
<gene>
    <name evidence="2" type="ORF">Salmuc_00554</name>
</gene>
<dbReference type="HOGENOM" id="CLU_2384440_0_0_5"/>
<dbReference type="AlphaFoldDB" id="S9QZC2"/>
<reference evidence="3" key="1">
    <citation type="journal article" date="2014" name="Stand. Genomic Sci.">
        <title>Genome sequence of the exopolysaccharide-producing Salipiger mucosus type strain (DSM 16094(T)), a moderately halophilic member of the Roseobacter clade.</title>
        <authorList>
            <person name="Riedel T."/>
            <person name="Spring S."/>
            <person name="Fiebig A."/>
            <person name="Petersen J."/>
            <person name="Kyrpides N.C."/>
            <person name="Goker M."/>
            <person name="Klenk H.P."/>
        </authorList>
    </citation>
    <scope>NUCLEOTIDE SEQUENCE [LARGE SCALE GENOMIC DNA]</scope>
    <source>
        <strain evidence="3">DSM 16094</strain>
    </source>
</reference>
<protein>
    <submittedName>
        <fullName evidence="2">Uncharacterized protein</fullName>
    </submittedName>
</protein>
<feature type="transmembrane region" description="Helical" evidence="1">
    <location>
        <begin position="40"/>
        <end position="60"/>
    </location>
</feature>
<comment type="caution">
    <text evidence="2">The sequence shown here is derived from an EMBL/GenBank/DDBJ whole genome shotgun (WGS) entry which is preliminary data.</text>
</comment>
<keyword evidence="3" id="KW-1185">Reference proteome</keyword>
<dbReference type="Pfam" id="PF12966">
    <property type="entry name" value="AtpR"/>
    <property type="match status" value="1"/>
</dbReference>
<feature type="transmembrane region" description="Helical" evidence="1">
    <location>
        <begin position="66"/>
        <end position="84"/>
    </location>
</feature>
<proteinExistence type="predicted"/>
<dbReference type="eggNOG" id="ENOG502ZJVW">
    <property type="taxonomic scope" value="Bacteria"/>
</dbReference>
<dbReference type="EMBL" id="APVH01000011">
    <property type="protein sequence ID" value="EPX84957.1"/>
    <property type="molecule type" value="Genomic_DNA"/>
</dbReference>
<evidence type="ECO:0000313" key="2">
    <source>
        <dbReference type="EMBL" id="EPX84957.1"/>
    </source>
</evidence>
<feature type="transmembrane region" description="Helical" evidence="1">
    <location>
        <begin position="6"/>
        <end position="28"/>
    </location>
</feature>